<reference evidence="1" key="1">
    <citation type="journal article" date="2014" name="Int. J. Syst. Evol. Microbiol.">
        <title>Complete genome sequence of Corynebacterium casei LMG S-19264T (=DSM 44701T), isolated from a smear-ripened cheese.</title>
        <authorList>
            <consortium name="US DOE Joint Genome Institute (JGI-PGF)"/>
            <person name="Walter F."/>
            <person name="Albersmeier A."/>
            <person name="Kalinowski J."/>
            <person name="Ruckert C."/>
        </authorList>
    </citation>
    <scope>NUCLEOTIDE SEQUENCE</scope>
    <source>
        <strain evidence="1">NBRC 103034</strain>
    </source>
</reference>
<organism evidence="1 2">
    <name type="scientific">Pseudoalteromonas tetraodonis GFC</name>
    <dbReference type="NCBI Taxonomy" id="1315271"/>
    <lineage>
        <taxon>Bacteria</taxon>
        <taxon>Pseudomonadati</taxon>
        <taxon>Pseudomonadota</taxon>
        <taxon>Gammaproteobacteria</taxon>
        <taxon>Alteromonadales</taxon>
        <taxon>Pseudoalteromonadaceae</taxon>
        <taxon>Pseudoalteromonas</taxon>
    </lineage>
</organism>
<dbReference type="EMBL" id="BSNE01000020">
    <property type="protein sequence ID" value="GLQ04268.1"/>
    <property type="molecule type" value="Genomic_DNA"/>
</dbReference>
<sequence length="143" mass="16271">MERPMALPFLCARHKQHVLCQPEQAIIDIQNAQLSGEALFKRYQFAQALPYLGCALESASLLAQMYNCANKQQIIQITSLTERLYSTLHFLDEQSAAHNALIQSINLLNEILYSDDEYHDLALSCITQLKKLALQHPPHLTKH</sequence>
<dbReference type="AlphaFoldDB" id="A0AA37S5M0"/>
<proteinExistence type="predicted"/>
<evidence type="ECO:0000313" key="1">
    <source>
        <dbReference type="EMBL" id="GLQ04268.1"/>
    </source>
</evidence>
<protein>
    <submittedName>
        <fullName evidence="1">Uncharacterized protein</fullName>
    </submittedName>
</protein>
<evidence type="ECO:0000313" key="2">
    <source>
        <dbReference type="Proteomes" id="UP001161408"/>
    </source>
</evidence>
<gene>
    <name evidence="1" type="ORF">GCM10007914_31490</name>
</gene>
<accession>A0AA37S5M0</accession>
<reference evidence="1" key="2">
    <citation type="submission" date="2023-01" db="EMBL/GenBank/DDBJ databases">
        <title>Draft genome sequence of Pseudoalteromonas tetraodonis strain NBRC 103034.</title>
        <authorList>
            <person name="Sun Q."/>
            <person name="Mori K."/>
        </authorList>
    </citation>
    <scope>NUCLEOTIDE SEQUENCE</scope>
    <source>
        <strain evidence="1">NBRC 103034</strain>
    </source>
</reference>
<name>A0AA37S5M0_9GAMM</name>
<keyword evidence="2" id="KW-1185">Reference proteome</keyword>
<dbReference type="Proteomes" id="UP001161408">
    <property type="component" value="Unassembled WGS sequence"/>
</dbReference>
<comment type="caution">
    <text evidence="1">The sequence shown here is derived from an EMBL/GenBank/DDBJ whole genome shotgun (WGS) entry which is preliminary data.</text>
</comment>